<dbReference type="PANTHER" id="PTHR23513:SF6">
    <property type="entry name" value="MAJOR FACILITATOR SUPERFAMILY ASSOCIATED DOMAIN-CONTAINING PROTEIN"/>
    <property type="match status" value="1"/>
</dbReference>
<keyword evidence="2" id="KW-1003">Cell membrane</keyword>
<dbReference type="EMBL" id="FOXC01000022">
    <property type="protein sequence ID" value="SFP46417.1"/>
    <property type="molecule type" value="Genomic_DNA"/>
</dbReference>
<dbReference type="RefSeq" id="WP_089832387.1">
    <property type="nucleotide sequence ID" value="NZ_BJWI01000017.1"/>
</dbReference>
<dbReference type="Pfam" id="PF07690">
    <property type="entry name" value="MFS_1"/>
    <property type="match status" value="1"/>
</dbReference>
<dbReference type="GO" id="GO:0022857">
    <property type="term" value="F:transmembrane transporter activity"/>
    <property type="evidence" value="ECO:0007669"/>
    <property type="project" value="InterPro"/>
</dbReference>
<feature type="transmembrane region" description="Helical" evidence="6">
    <location>
        <begin position="337"/>
        <end position="359"/>
    </location>
</feature>
<keyword evidence="3 6" id="KW-0812">Transmembrane</keyword>
<feature type="transmembrane region" description="Helical" evidence="6">
    <location>
        <begin position="152"/>
        <end position="180"/>
    </location>
</feature>
<dbReference type="Proteomes" id="UP000242243">
    <property type="component" value="Unassembled WGS sequence"/>
</dbReference>
<dbReference type="SUPFAM" id="SSF103473">
    <property type="entry name" value="MFS general substrate transporter"/>
    <property type="match status" value="1"/>
</dbReference>
<keyword evidence="10" id="KW-1185">Reference proteome</keyword>
<evidence type="ECO:0000256" key="6">
    <source>
        <dbReference type="SAM" id="Phobius"/>
    </source>
</evidence>
<comment type="subcellular location">
    <subcellularLocation>
        <location evidence="1">Cell membrane</location>
        <topology evidence="1">Multi-pass membrane protein</topology>
    </subcellularLocation>
</comment>
<dbReference type="OrthoDB" id="2287060at2"/>
<dbReference type="CDD" id="cd06173">
    <property type="entry name" value="MFS_MefA_like"/>
    <property type="match status" value="1"/>
</dbReference>
<evidence type="ECO:0000256" key="3">
    <source>
        <dbReference type="ARBA" id="ARBA00022692"/>
    </source>
</evidence>
<evidence type="ECO:0000313" key="8">
    <source>
        <dbReference type="EMBL" id="SFP46417.1"/>
    </source>
</evidence>
<protein>
    <submittedName>
        <fullName evidence="7">MFS transporter</fullName>
    </submittedName>
    <submittedName>
        <fullName evidence="8">Major Facilitator Superfamily protein</fullName>
    </submittedName>
</protein>
<gene>
    <name evidence="7" type="ORF">HHA03_13600</name>
    <name evidence="8" type="ORF">SAMN05421839_12222</name>
</gene>
<reference evidence="8 9" key="1">
    <citation type="submission" date="2016-10" db="EMBL/GenBank/DDBJ databases">
        <authorList>
            <person name="de Groot N.N."/>
        </authorList>
    </citation>
    <scope>NUCLEOTIDE SEQUENCE [LARGE SCALE GENOMIC DNA]</scope>
    <source>
        <strain evidence="8 9">DSM 17073</strain>
    </source>
</reference>
<evidence type="ECO:0000256" key="5">
    <source>
        <dbReference type="ARBA" id="ARBA00023136"/>
    </source>
</evidence>
<feature type="transmembrane region" description="Helical" evidence="6">
    <location>
        <begin position="80"/>
        <end position="107"/>
    </location>
</feature>
<evidence type="ECO:0000256" key="4">
    <source>
        <dbReference type="ARBA" id="ARBA00022989"/>
    </source>
</evidence>
<keyword evidence="4 6" id="KW-1133">Transmembrane helix</keyword>
<dbReference type="InterPro" id="IPR011701">
    <property type="entry name" value="MFS"/>
</dbReference>
<dbReference type="InterPro" id="IPR036259">
    <property type="entry name" value="MFS_trans_sf"/>
</dbReference>
<dbReference type="AlphaFoldDB" id="A0A1I5QK00"/>
<keyword evidence="5 6" id="KW-0472">Membrane</keyword>
<proteinExistence type="predicted"/>
<evidence type="ECO:0000256" key="2">
    <source>
        <dbReference type="ARBA" id="ARBA00022475"/>
    </source>
</evidence>
<evidence type="ECO:0000313" key="7">
    <source>
        <dbReference type="EMBL" id="GEM01828.1"/>
    </source>
</evidence>
<feature type="transmembrane region" description="Helical" evidence="6">
    <location>
        <begin position="39"/>
        <end position="59"/>
    </location>
</feature>
<dbReference type="STRING" id="306540.SAMN05421839_12222"/>
<accession>A0A1I5QK00</accession>
<name>A0A1I5QK00_9BACI</name>
<evidence type="ECO:0000313" key="9">
    <source>
        <dbReference type="Proteomes" id="UP000242243"/>
    </source>
</evidence>
<dbReference type="Gene3D" id="1.20.1250.20">
    <property type="entry name" value="MFS general substrate transporter like domains"/>
    <property type="match status" value="1"/>
</dbReference>
<organism evidence="8 9">
    <name type="scientific">Halolactibacillus halophilus</name>
    <dbReference type="NCBI Taxonomy" id="306540"/>
    <lineage>
        <taxon>Bacteria</taxon>
        <taxon>Bacillati</taxon>
        <taxon>Bacillota</taxon>
        <taxon>Bacilli</taxon>
        <taxon>Bacillales</taxon>
        <taxon>Bacillaceae</taxon>
        <taxon>Halolactibacillus</taxon>
    </lineage>
</organism>
<sequence length="398" mass="44210">MLNDKMTKRLLFGRLVSSSGDSLYEIAIIWYMFDLTGSAFYTGLASALVMIPKSLNFLVGPIIEMLNKRKVLIFSQLMQFVLMLIVPIAMIFKVESISLILIVMFFVSLLENFQGTAEISIAPLIVDKNQLGQFNSIASSSQQIINVVMKTIFAGSILLIGIQEIYLFNALTFLIAAILFRKLTFTHVHKTQPKEVFISYKQQLIDGLKFFFRSKIFLISLPFLVANFSFGIAEAILPLYAFEKGGSGYYGFLIVALTVGNLLGLTFAAKIMVYPLGKLLVILPLISFTMWGASIWMTNIIIAAIIFGVGFIPFGMMNILLITYIQTSIEEELLARVSSVLDSILVFAMPLGSLLGGLVPSLLGVYFTMFISCLGLLTIALYFLFEKQVRSLPSLLSD</sequence>
<evidence type="ECO:0000313" key="10">
    <source>
        <dbReference type="Proteomes" id="UP000321547"/>
    </source>
</evidence>
<feature type="transmembrane region" description="Helical" evidence="6">
    <location>
        <begin position="365"/>
        <end position="385"/>
    </location>
</feature>
<dbReference type="Proteomes" id="UP000321547">
    <property type="component" value="Unassembled WGS sequence"/>
</dbReference>
<feature type="transmembrane region" description="Helical" evidence="6">
    <location>
        <begin position="248"/>
        <end position="269"/>
    </location>
</feature>
<feature type="transmembrane region" description="Helical" evidence="6">
    <location>
        <begin position="276"/>
        <end position="294"/>
    </location>
</feature>
<dbReference type="PANTHER" id="PTHR23513">
    <property type="entry name" value="INTEGRAL MEMBRANE EFFLUX PROTEIN-RELATED"/>
    <property type="match status" value="1"/>
</dbReference>
<dbReference type="EMBL" id="BJWI01000017">
    <property type="protein sequence ID" value="GEM01828.1"/>
    <property type="molecule type" value="Genomic_DNA"/>
</dbReference>
<feature type="transmembrane region" description="Helical" evidence="6">
    <location>
        <begin position="300"/>
        <end position="325"/>
    </location>
</feature>
<feature type="transmembrane region" description="Helical" evidence="6">
    <location>
        <begin position="216"/>
        <end position="242"/>
    </location>
</feature>
<feature type="transmembrane region" description="Helical" evidence="6">
    <location>
        <begin position="12"/>
        <end position="33"/>
    </location>
</feature>
<evidence type="ECO:0000256" key="1">
    <source>
        <dbReference type="ARBA" id="ARBA00004651"/>
    </source>
</evidence>
<reference evidence="7 10" key="2">
    <citation type="submission" date="2019-07" db="EMBL/GenBank/DDBJ databases">
        <title>Whole genome shotgun sequence of Halolactibacillus halophilus NBRC 100868.</title>
        <authorList>
            <person name="Hosoyama A."/>
            <person name="Uohara A."/>
            <person name="Ohji S."/>
            <person name="Ichikawa N."/>
        </authorList>
    </citation>
    <scope>NUCLEOTIDE SEQUENCE [LARGE SCALE GENOMIC DNA]</scope>
    <source>
        <strain evidence="7 10">NBRC 100868</strain>
    </source>
</reference>
<dbReference type="GO" id="GO:0005886">
    <property type="term" value="C:plasma membrane"/>
    <property type="evidence" value="ECO:0007669"/>
    <property type="project" value="UniProtKB-SubCell"/>
</dbReference>